<sequence>MTWTVFRYGGLIVSPGVWAASTQLSQILPYRDCSSGTPWTAFLTFTAAAIAAGAGLVSWQQKGYVISRPQRAMTYVATFSGLSFALALFLQGAATLLLSPCLH</sequence>
<evidence type="ECO:0000256" key="1">
    <source>
        <dbReference type="SAM" id="Phobius"/>
    </source>
</evidence>
<accession>A0ABT0IXU6</accession>
<keyword evidence="3" id="KW-1185">Reference proteome</keyword>
<dbReference type="Proteomes" id="UP001202827">
    <property type="component" value="Unassembled WGS sequence"/>
</dbReference>
<evidence type="ECO:0000313" key="2">
    <source>
        <dbReference type="EMBL" id="MCK8782675.1"/>
    </source>
</evidence>
<keyword evidence="1" id="KW-0812">Transmembrane</keyword>
<gene>
    <name evidence="2" type="ORF">M0654_22155</name>
</gene>
<keyword evidence="1" id="KW-1133">Transmembrane helix</keyword>
<reference evidence="2 3" key="1">
    <citation type="submission" date="2022-04" db="EMBL/GenBank/DDBJ databases">
        <title>Rhizobium coralii sp. nov., isolated from coral Turbinaria peltata.</title>
        <authorList>
            <person name="Sun H."/>
        </authorList>
    </citation>
    <scope>NUCLEOTIDE SEQUENCE [LARGE SCALE GENOMIC DNA]</scope>
    <source>
        <strain evidence="2 3">NTR19</strain>
    </source>
</reference>
<feature type="transmembrane region" description="Helical" evidence="1">
    <location>
        <begin position="72"/>
        <end position="98"/>
    </location>
</feature>
<dbReference type="EMBL" id="JALPRY010000036">
    <property type="protein sequence ID" value="MCK8782675.1"/>
    <property type="molecule type" value="Genomic_DNA"/>
</dbReference>
<evidence type="ECO:0000313" key="3">
    <source>
        <dbReference type="Proteomes" id="UP001202827"/>
    </source>
</evidence>
<organism evidence="2 3">
    <name type="scientific">Neorhizobium turbinariae</name>
    <dbReference type="NCBI Taxonomy" id="2937795"/>
    <lineage>
        <taxon>Bacteria</taxon>
        <taxon>Pseudomonadati</taxon>
        <taxon>Pseudomonadota</taxon>
        <taxon>Alphaproteobacteria</taxon>
        <taxon>Hyphomicrobiales</taxon>
        <taxon>Rhizobiaceae</taxon>
        <taxon>Rhizobium/Agrobacterium group</taxon>
        <taxon>Neorhizobium</taxon>
    </lineage>
</organism>
<feature type="transmembrane region" description="Helical" evidence="1">
    <location>
        <begin position="39"/>
        <end position="60"/>
    </location>
</feature>
<comment type="caution">
    <text evidence="2">The sequence shown here is derived from an EMBL/GenBank/DDBJ whole genome shotgun (WGS) entry which is preliminary data.</text>
</comment>
<name>A0ABT0IXU6_9HYPH</name>
<keyword evidence="1" id="KW-0472">Membrane</keyword>
<protein>
    <submittedName>
        <fullName evidence="2">Uncharacterized protein</fullName>
    </submittedName>
</protein>
<dbReference type="RefSeq" id="WP_248684939.1">
    <property type="nucleotide sequence ID" value="NZ_JALPRY010000036.1"/>
</dbReference>
<proteinExistence type="predicted"/>